<evidence type="ECO:0000313" key="2">
    <source>
        <dbReference type="Proteomes" id="UP000467840"/>
    </source>
</evidence>
<dbReference type="EMBL" id="JAAGAX010000005">
    <property type="protein sequence ID" value="KAF2313502.1"/>
    <property type="molecule type" value="Genomic_DNA"/>
</dbReference>
<accession>A0A6A6MIF6</accession>
<keyword evidence="2" id="KW-1185">Reference proteome</keyword>
<comment type="caution">
    <text evidence="1">The sequence shown here is derived from an EMBL/GenBank/DDBJ whole genome shotgun (WGS) entry which is preliminary data.</text>
</comment>
<name>A0A6A6MIF6_HEVBR</name>
<organism evidence="1 2">
    <name type="scientific">Hevea brasiliensis</name>
    <name type="common">Para rubber tree</name>
    <name type="synonym">Siphonia brasiliensis</name>
    <dbReference type="NCBI Taxonomy" id="3981"/>
    <lineage>
        <taxon>Eukaryota</taxon>
        <taxon>Viridiplantae</taxon>
        <taxon>Streptophyta</taxon>
        <taxon>Embryophyta</taxon>
        <taxon>Tracheophyta</taxon>
        <taxon>Spermatophyta</taxon>
        <taxon>Magnoliopsida</taxon>
        <taxon>eudicotyledons</taxon>
        <taxon>Gunneridae</taxon>
        <taxon>Pentapetalae</taxon>
        <taxon>rosids</taxon>
        <taxon>fabids</taxon>
        <taxon>Malpighiales</taxon>
        <taxon>Euphorbiaceae</taxon>
        <taxon>Crotonoideae</taxon>
        <taxon>Micrandreae</taxon>
        <taxon>Hevea</taxon>
    </lineage>
</organism>
<sequence>MGNGSQIPRVINLRDETIVFSVPLLLSSVDFNAPEGNDEVQNPVDVNLEPPIIDAEGSDTVDEVDEVVPLRRSQRIHRPALSNDYMVYLLEYKFDGHDYDLSRFNVYKTGALVS</sequence>
<protein>
    <submittedName>
        <fullName evidence="1">Uncharacterized protein</fullName>
    </submittedName>
</protein>
<evidence type="ECO:0000313" key="1">
    <source>
        <dbReference type="EMBL" id="KAF2313502.1"/>
    </source>
</evidence>
<reference evidence="1 2" key="1">
    <citation type="journal article" date="2020" name="Mol. Plant">
        <title>The Chromosome-Based Rubber Tree Genome Provides New Insights into Spurge Genome Evolution and Rubber Biosynthesis.</title>
        <authorList>
            <person name="Liu J."/>
            <person name="Shi C."/>
            <person name="Shi C.C."/>
            <person name="Li W."/>
            <person name="Zhang Q.J."/>
            <person name="Zhang Y."/>
            <person name="Li K."/>
            <person name="Lu H.F."/>
            <person name="Shi C."/>
            <person name="Zhu S.T."/>
            <person name="Xiao Z.Y."/>
            <person name="Nan H."/>
            <person name="Yue Y."/>
            <person name="Zhu X.G."/>
            <person name="Wu Y."/>
            <person name="Hong X.N."/>
            <person name="Fan G.Y."/>
            <person name="Tong Y."/>
            <person name="Zhang D."/>
            <person name="Mao C.L."/>
            <person name="Liu Y.L."/>
            <person name="Hao S.J."/>
            <person name="Liu W.Q."/>
            <person name="Lv M.Q."/>
            <person name="Zhang H.B."/>
            <person name="Liu Y."/>
            <person name="Hu-Tang G.R."/>
            <person name="Wang J.P."/>
            <person name="Wang J.H."/>
            <person name="Sun Y.H."/>
            <person name="Ni S.B."/>
            <person name="Chen W.B."/>
            <person name="Zhang X.C."/>
            <person name="Jiao Y.N."/>
            <person name="Eichler E.E."/>
            <person name="Li G.H."/>
            <person name="Liu X."/>
            <person name="Gao L.Z."/>
        </authorList>
    </citation>
    <scope>NUCLEOTIDE SEQUENCE [LARGE SCALE GENOMIC DNA]</scope>
    <source>
        <strain evidence="2">cv. GT1</strain>
        <tissue evidence="1">Leaf</tissue>
    </source>
</reference>
<gene>
    <name evidence="1" type="ORF">GH714_011282</name>
</gene>
<proteinExistence type="predicted"/>
<dbReference type="Proteomes" id="UP000467840">
    <property type="component" value="Chromosome 15"/>
</dbReference>
<dbReference type="AlphaFoldDB" id="A0A6A6MIF6"/>